<accession>E4THB5</accession>
<dbReference type="HOGENOM" id="CLU_114046_0_0_0"/>
<dbReference type="AlphaFoldDB" id="E4THB5"/>
<dbReference type="eggNOG" id="ENOG5033DMA">
    <property type="taxonomic scope" value="Bacteria"/>
</dbReference>
<dbReference type="InterPro" id="IPR046858">
    <property type="entry name" value="ChrB_N"/>
</dbReference>
<proteinExistence type="predicted"/>
<gene>
    <name evidence="2" type="ordered locus">Calni_1951</name>
</gene>
<evidence type="ECO:0000259" key="1">
    <source>
        <dbReference type="Pfam" id="PF20229"/>
    </source>
</evidence>
<dbReference type="Pfam" id="PF20229">
    <property type="entry name" value="ChrB_N"/>
    <property type="match status" value="1"/>
</dbReference>
<dbReference type="Proteomes" id="UP000007039">
    <property type="component" value="Chromosome"/>
</dbReference>
<keyword evidence="3" id="KW-1185">Reference proteome</keyword>
<dbReference type="EMBL" id="CP002347">
    <property type="protein sequence ID" value="ADR19850.1"/>
    <property type="molecule type" value="Genomic_DNA"/>
</dbReference>
<dbReference type="STRING" id="768670.Calni_1951"/>
<evidence type="ECO:0000313" key="3">
    <source>
        <dbReference type="Proteomes" id="UP000007039"/>
    </source>
</evidence>
<evidence type="ECO:0000313" key="2">
    <source>
        <dbReference type="EMBL" id="ADR19850.1"/>
    </source>
</evidence>
<reference key="1">
    <citation type="submission" date="2010-11" db="EMBL/GenBank/DDBJ databases">
        <title>The complete genome of chromosome of Calditerrivibrio nitroreducens DSM 19672.</title>
        <authorList>
            <consortium name="US DOE Joint Genome Institute (JGI-PGF)"/>
            <person name="Lucas S."/>
            <person name="Copeland A."/>
            <person name="Lapidus A."/>
            <person name="Bruce D."/>
            <person name="Goodwin L."/>
            <person name="Pitluck S."/>
            <person name="Kyrpides N."/>
            <person name="Mavromatis K."/>
            <person name="Ivanova N."/>
            <person name="Mikhailova N."/>
            <person name="Zeytun A."/>
            <person name="Brettin T."/>
            <person name="Detter J.C."/>
            <person name="Tapia R."/>
            <person name="Han C."/>
            <person name="Land M."/>
            <person name="Hauser L."/>
            <person name="Markowitz V."/>
            <person name="Cheng J.-F."/>
            <person name="Hugenholtz P."/>
            <person name="Woyke T."/>
            <person name="Wu D."/>
            <person name="Spring S."/>
            <person name="Schroeder M."/>
            <person name="Brambilla E."/>
            <person name="Klenk H.-P."/>
            <person name="Eisen J.A."/>
        </authorList>
    </citation>
    <scope>NUCLEOTIDE SEQUENCE [LARGE SCALE GENOMIC DNA]</scope>
    <source>
        <strain>DSM 19672</strain>
    </source>
</reference>
<protein>
    <submittedName>
        <fullName evidence="2">ChrB domain protein</fullName>
    </submittedName>
</protein>
<dbReference type="KEGG" id="cni:Calni_1951"/>
<organism evidence="2 3">
    <name type="scientific">Calditerrivibrio nitroreducens (strain DSM 19672 / NBRC 101217 / Yu37-1)</name>
    <dbReference type="NCBI Taxonomy" id="768670"/>
    <lineage>
        <taxon>Bacteria</taxon>
        <taxon>Pseudomonadati</taxon>
        <taxon>Deferribacterota</taxon>
        <taxon>Deferribacteres</taxon>
        <taxon>Deferribacterales</taxon>
        <taxon>Calditerrivibrionaceae</taxon>
    </lineage>
</organism>
<reference evidence="2 3" key="2">
    <citation type="journal article" date="2011" name="Stand. Genomic Sci.">
        <title>Complete genome sequence of Calditerrivibrio nitroreducens type strain (Yu37-1).</title>
        <authorList>
            <person name="Pitluck S."/>
            <person name="Sikorski J."/>
            <person name="Zeytun A."/>
            <person name="Lapidus A."/>
            <person name="Nolan M."/>
            <person name="Lucas S."/>
            <person name="Hammon N."/>
            <person name="Deshpande S."/>
            <person name="Cheng J.F."/>
            <person name="Tapia R."/>
            <person name="Han C."/>
            <person name="Goodwin L."/>
            <person name="Liolios K."/>
            <person name="Pagani I."/>
            <person name="Ivanova N."/>
            <person name="Mavromatis K."/>
            <person name="Pati A."/>
            <person name="Chen A."/>
            <person name="Palaniappan K."/>
            <person name="Hauser L."/>
            <person name="Chang Y.J."/>
            <person name="Jeffries C.D."/>
            <person name="Detter J.C."/>
            <person name="Brambilla E."/>
            <person name="Djao O.D."/>
            <person name="Rohde M."/>
            <person name="Spring S."/>
            <person name="Goker M."/>
            <person name="Woyke T."/>
            <person name="Bristow J."/>
            <person name="Eisen J.A."/>
            <person name="Markowitz V."/>
            <person name="Hugenholtz P."/>
            <person name="Kyrpides N.C."/>
            <person name="Klenk H.P."/>
            <person name="Land M."/>
        </authorList>
    </citation>
    <scope>NUCLEOTIDE SEQUENCE [LARGE SCALE GENOMIC DNA]</scope>
    <source>
        <strain evidence="3">DSM 19672 / NBRC 101217 / Yu37-1</strain>
    </source>
</reference>
<name>E4THB5_CALNY</name>
<sequence length="135" mass="16222">MKWLFISYTSPSNPSMAKIFIWRELRKLCSINYQTLWVLPYSKEIIDKVQNLHKVIENYGEQALLVEGKVLNKQDEGKILNDFVNVRDKEYEEVIEKCEDFFKEISLRLKGRILYSQRLRRMKKNLKNLKHGLKK</sequence>
<feature type="domain" description="ChrB N-terminal" evidence="1">
    <location>
        <begin position="19"/>
        <end position="109"/>
    </location>
</feature>